<feature type="transmembrane region" description="Helical" evidence="1">
    <location>
        <begin position="25"/>
        <end position="47"/>
    </location>
</feature>
<comment type="caution">
    <text evidence="2">The sequence shown here is derived from an EMBL/GenBank/DDBJ whole genome shotgun (WGS) entry which is preliminary data.</text>
</comment>
<feature type="transmembrane region" description="Helical" evidence="1">
    <location>
        <begin position="348"/>
        <end position="367"/>
    </location>
</feature>
<keyword evidence="1" id="KW-1133">Transmembrane helix</keyword>
<dbReference type="Proteomes" id="UP001589619">
    <property type="component" value="Unassembled WGS sequence"/>
</dbReference>
<dbReference type="InterPro" id="IPR010288">
    <property type="entry name" value="EcsB_ABC"/>
</dbReference>
<evidence type="ECO:0000313" key="2">
    <source>
        <dbReference type="EMBL" id="MFB9755904.1"/>
    </source>
</evidence>
<evidence type="ECO:0000313" key="3">
    <source>
        <dbReference type="Proteomes" id="UP001589619"/>
    </source>
</evidence>
<name>A0ABV5W5P2_9BACL</name>
<dbReference type="RefSeq" id="WP_344915499.1">
    <property type="nucleotide sequence ID" value="NZ_BAAAYO010000015.1"/>
</dbReference>
<feature type="transmembrane region" description="Helical" evidence="1">
    <location>
        <begin position="133"/>
        <end position="155"/>
    </location>
</feature>
<feature type="transmembrane region" description="Helical" evidence="1">
    <location>
        <begin position="191"/>
        <end position="209"/>
    </location>
</feature>
<feature type="transmembrane region" description="Helical" evidence="1">
    <location>
        <begin position="59"/>
        <end position="80"/>
    </location>
</feature>
<accession>A0ABV5W5P2</accession>
<protein>
    <submittedName>
        <fullName evidence="2">ABC transporter permease</fullName>
    </submittedName>
</protein>
<feature type="transmembrane region" description="Helical" evidence="1">
    <location>
        <begin position="101"/>
        <end position="121"/>
    </location>
</feature>
<organism evidence="2 3">
    <name type="scientific">Paenibacillus hodogayensis</name>
    <dbReference type="NCBI Taxonomy" id="279208"/>
    <lineage>
        <taxon>Bacteria</taxon>
        <taxon>Bacillati</taxon>
        <taxon>Bacillota</taxon>
        <taxon>Bacilli</taxon>
        <taxon>Bacillales</taxon>
        <taxon>Paenibacillaceae</taxon>
        <taxon>Paenibacillus</taxon>
    </lineage>
</organism>
<dbReference type="Pfam" id="PF05975">
    <property type="entry name" value="EcsB"/>
    <property type="match status" value="1"/>
</dbReference>
<dbReference type="PIRSF" id="PIRSF037259">
    <property type="entry name" value="EcsB_ABC"/>
    <property type="match status" value="1"/>
</dbReference>
<feature type="transmembrane region" description="Helical" evidence="1">
    <location>
        <begin position="373"/>
        <end position="391"/>
    </location>
</feature>
<gene>
    <name evidence="2" type="ORF">ACFFNY_30350</name>
</gene>
<sequence length="400" mass="44809">MNPAAAIWKERLSAHLRIVARYTIYAGRSGLFMFMMIVFIASSYMYGKALIQLPETFPYMLVITCWLTPFIALSPIRTLLREADLVFLLPMEAKMGVYFRNALLYSFAMQAFAVLFALSAAMPLYRHGAGDGALPLLGLALLALALKFANLLGSWMENSFVRSGYRTLFRFARWIGSFGIVYALYRYGWIAGIGSFAASFAIMGGWAAASRRLKVNWPYLRLVEAGHRTNLLLFFHMFIDVDELPNRVKPRRALSRLAARVPFRSSEAFRYLYWLTLLRSELFGIVLRLSLVALAILLAVEGPLLFAAVYVLFQVVTGVQLGSLHQFHRHSVWPALYPLPAALRQKSAVRVSFAVQLALALVLALPLCRPAVFTPWLLALPLIGIAIAFAFRRGAAKRSA</sequence>
<evidence type="ECO:0000256" key="1">
    <source>
        <dbReference type="SAM" id="Phobius"/>
    </source>
</evidence>
<proteinExistence type="predicted"/>
<keyword evidence="1" id="KW-0472">Membrane</keyword>
<keyword evidence="1" id="KW-0812">Transmembrane</keyword>
<reference evidence="2 3" key="1">
    <citation type="submission" date="2024-09" db="EMBL/GenBank/DDBJ databases">
        <authorList>
            <person name="Sun Q."/>
            <person name="Mori K."/>
        </authorList>
    </citation>
    <scope>NUCLEOTIDE SEQUENCE [LARGE SCALE GENOMIC DNA]</scope>
    <source>
        <strain evidence="2 3">JCM 12520</strain>
    </source>
</reference>
<keyword evidence="3" id="KW-1185">Reference proteome</keyword>
<dbReference type="EMBL" id="JBHMAG010000019">
    <property type="protein sequence ID" value="MFB9755904.1"/>
    <property type="molecule type" value="Genomic_DNA"/>
</dbReference>